<gene>
    <name evidence="6" type="ORF">CFD26_107140</name>
</gene>
<dbReference type="SUPFAM" id="SSF81321">
    <property type="entry name" value="Family A G protein-coupled receptor-like"/>
    <property type="match status" value="1"/>
</dbReference>
<dbReference type="SUPFAM" id="SSF48264">
    <property type="entry name" value="Cytochrome P450"/>
    <property type="match status" value="1"/>
</dbReference>
<evidence type="ECO:0000256" key="2">
    <source>
        <dbReference type="ARBA" id="ARBA00023004"/>
    </source>
</evidence>
<dbReference type="GO" id="GO:0020037">
    <property type="term" value="F:heme binding"/>
    <property type="evidence" value="ECO:0007669"/>
    <property type="project" value="InterPro"/>
</dbReference>
<evidence type="ECO:0000259" key="5">
    <source>
        <dbReference type="Pfam" id="PF11970"/>
    </source>
</evidence>
<accession>A0A421D960</accession>
<dbReference type="OrthoDB" id="100006at2759"/>
<dbReference type="CDD" id="cd12148">
    <property type="entry name" value="fungal_TF_MHR"/>
    <property type="match status" value="1"/>
</dbReference>
<evidence type="ECO:0000256" key="1">
    <source>
        <dbReference type="ARBA" id="ARBA00022723"/>
    </source>
</evidence>
<feature type="transmembrane region" description="Helical" evidence="4">
    <location>
        <begin position="90"/>
        <end position="113"/>
    </location>
</feature>
<dbReference type="FunFam" id="1.20.1070.10:FF:000443">
    <property type="entry name" value="Integral membrane protein"/>
    <property type="match status" value="1"/>
</dbReference>
<sequence length="1132" mass="125189">MSLLQTLYLAGNRQDESHVLSPRLAYTDAGITYDIDPLPATQHKGLIAVAVMAIISFVATLSLICFITYRLIFWRSNYHRYIGYNQYVVLIYNLVLADLQQSLAFLICLKWIAEDKIEASSAACFLQGFWLQIGDPASGLFVLAIAVHTFLLVAMGHKLSYQVFVSGVIGVWLFVAVLVIIPLAAHGRYVFIPSGAWCWISEEYESIRLWTHYIWIFVAEFGTVCLYAIMWFQLRNQIKQSAILGSSHTESLKRLRRVIGYMVIYPIAYIVLSLPLAAGRMATARGNTPSLAYFCVAGALITSSGVVDVLLYSLTRRALILESEPSEDRSYNRFASSKNRRTGENHLTTITADPKHTRTDISVLRTRKGREEDEDNLGGTTRDGSTDNIVQPGVELAPMGKVFQHTTIEITHEPAYPEAEGSERSSKDSMQRPVKGTENASPVLSQPHMHRDIEELSSLRADSDETALEELHLLKAVIMETWILYGAAPGALPRIIAEGGSTTSGDGPANLADVGFSAFGTGPRTCLGIHLARMELRRAAAGFSANARGGIGPYCYLGDYAASEPLLDRPTANSGGLSVDGGLDCVGTSHVEGAGVRSVDTPMEEIESIFDSVFAPIAGEPVHGLDPSLVSDLVQLYGSDEDIIDAYYVFIHPYHPILPPPERLPVYNRPLSQRPEFRPSSPLSLAISAVLVLIPHPNATDPLRAEYVKLRREFAQSFARDALHAVELDSGLLNPSNNFLRVDRAQFHPKLPLNLEGILALNLLSVYEYAQRGKLYTMSDRAKEALTSAMKLSLHESLEEDEYAEARRRTWWMTYMVACQAAVVNSMPATFDPFDPHFTTPFPEGWKVPVEAQQTLLETVVFMTDLEQMKDSGQSEPGIRERMLSLDSQIGSLLFQCRDARSASKMVPTRVESPEVVASKVMITVAEIRLHTARIKAHRLCAFQDIPGFHQRLYEFGPSPTVSESETQPRSPPDNGAETTLPLAPSSSSTLRFPFSSRESSKICFHGALNIVTLLNNLPFPSPTNEIPLNSPPYLSQTTRVEIPRSILTFGCCGMQSGFVMLMLCLKARSLRERRMEASNFADTPSLTALLNELHQSLRLLVKILSNCAVAFEALSGMRDGIAQAMEQEFQR</sequence>
<dbReference type="Pfam" id="PF11970">
    <property type="entry name" value="GPR_Gpa2_C"/>
    <property type="match status" value="1"/>
</dbReference>
<keyword evidence="2" id="KW-0408">Iron</keyword>
<dbReference type="GO" id="GO:0016705">
    <property type="term" value="F:oxidoreductase activity, acting on paired donors, with incorporation or reduction of molecular oxygen"/>
    <property type="evidence" value="ECO:0007669"/>
    <property type="project" value="InterPro"/>
</dbReference>
<reference evidence="6 7" key="1">
    <citation type="submission" date="2018-08" db="EMBL/GenBank/DDBJ databases">
        <title>Draft genome sequences of two Aspergillus turcosus clinical strains isolated from bronchoalveolar lavage fluid: one azole-susceptible and the other azole-resistant.</title>
        <authorList>
            <person name="Parent-Michaud M."/>
            <person name="Dufresne P.J."/>
            <person name="Fournier E."/>
            <person name="Martineau C."/>
            <person name="Moreira S."/>
            <person name="Perkins V."/>
            <person name="De Repentigny L."/>
            <person name="Dufresne S.F."/>
        </authorList>
    </citation>
    <scope>NUCLEOTIDE SEQUENCE [LARGE SCALE GENOMIC DNA]</scope>
    <source>
        <strain evidence="6">HMR AF 1038</strain>
    </source>
</reference>
<keyword evidence="7" id="KW-1185">Reference proteome</keyword>
<feature type="region of interest" description="Disordered" evidence="3">
    <location>
        <begin position="330"/>
        <end position="389"/>
    </location>
</feature>
<dbReference type="GO" id="GO:0005506">
    <property type="term" value="F:iron ion binding"/>
    <property type="evidence" value="ECO:0007669"/>
    <property type="project" value="InterPro"/>
</dbReference>
<feature type="compositionally biased region" description="Polar residues" evidence="3">
    <location>
        <begin position="378"/>
        <end position="389"/>
    </location>
</feature>
<dbReference type="PANTHER" id="PTHR47431:SF5">
    <property type="entry name" value="ZN(II)2CYS6 TRANSCRIPTION FACTOR (EUROFUNG)"/>
    <property type="match status" value="1"/>
</dbReference>
<feature type="transmembrane region" description="Helical" evidence="4">
    <location>
        <begin position="258"/>
        <end position="278"/>
    </location>
</feature>
<feature type="transmembrane region" description="Helical" evidence="4">
    <location>
        <begin position="213"/>
        <end position="232"/>
    </location>
</feature>
<organism evidence="6 7">
    <name type="scientific">Aspergillus turcosus</name>
    <dbReference type="NCBI Taxonomy" id="1245748"/>
    <lineage>
        <taxon>Eukaryota</taxon>
        <taxon>Fungi</taxon>
        <taxon>Dikarya</taxon>
        <taxon>Ascomycota</taxon>
        <taxon>Pezizomycotina</taxon>
        <taxon>Eurotiomycetes</taxon>
        <taxon>Eurotiomycetidae</taxon>
        <taxon>Eurotiales</taxon>
        <taxon>Aspergillaceae</taxon>
        <taxon>Aspergillus</taxon>
        <taxon>Aspergillus subgen. Fumigati</taxon>
    </lineage>
</organism>
<comment type="caution">
    <text evidence="6">The sequence shown here is derived from an EMBL/GenBank/DDBJ whole genome shotgun (WGS) entry which is preliminary data.</text>
</comment>
<evidence type="ECO:0000313" key="6">
    <source>
        <dbReference type="EMBL" id="RLL98692.1"/>
    </source>
</evidence>
<feature type="region of interest" description="Disordered" evidence="3">
    <location>
        <begin position="957"/>
        <end position="986"/>
    </location>
</feature>
<proteinExistence type="predicted"/>
<evidence type="ECO:0000313" key="7">
    <source>
        <dbReference type="Proteomes" id="UP000215289"/>
    </source>
</evidence>
<feature type="compositionally biased region" description="Polar residues" evidence="3">
    <location>
        <begin position="960"/>
        <end position="969"/>
    </location>
</feature>
<feature type="transmembrane region" description="Helical" evidence="4">
    <location>
        <begin position="137"/>
        <end position="156"/>
    </location>
</feature>
<dbReference type="PANTHER" id="PTHR47431">
    <property type="entry name" value="ZN(II)2CYS6 TRANSCRIPTION FACTOR (EUROFUNG)-RELATED"/>
    <property type="match status" value="1"/>
</dbReference>
<dbReference type="InterPro" id="IPR022596">
    <property type="entry name" value="GPR1/2/3_C"/>
</dbReference>
<feature type="compositionally biased region" description="Basic and acidic residues" evidence="3">
    <location>
        <begin position="421"/>
        <end position="430"/>
    </location>
</feature>
<keyword evidence="4" id="KW-0812">Transmembrane</keyword>
<dbReference type="EMBL" id="NIDN02000047">
    <property type="protein sequence ID" value="RLL98692.1"/>
    <property type="molecule type" value="Genomic_DNA"/>
</dbReference>
<keyword evidence="1" id="KW-0479">Metal-binding</keyword>
<dbReference type="InterPro" id="IPR036396">
    <property type="entry name" value="Cyt_P450_sf"/>
</dbReference>
<dbReference type="PROSITE" id="PS00086">
    <property type="entry name" value="CYTOCHROME_P450"/>
    <property type="match status" value="1"/>
</dbReference>
<keyword evidence="4" id="KW-0472">Membrane</keyword>
<dbReference type="Proteomes" id="UP000215289">
    <property type="component" value="Unassembled WGS sequence"/>
</dbReference>
<keyword evidence="4" id="KW-1133">Transmembrane helix</keyword>
<name>A0A421D960_9EURO</name>
<dbReference type="STRING" id="1245748.A0A421D960"/>
<feature type="domain" description="G protein-coupled receptor GPR1/2/3 C-terminal" evidence="5">
    <location>
        <begin position="250"/>
        <end position="318"/>
    </location>
</feature>
<dbReference type="CDD" id="cd00637">
    <property type="entry name" value="7tm_classA_rhodopsin-like"/>
    <property type="match status" value="1"/>
</dbReference>
<dbReference type="InterPro" id="IPR017972">
    <property type="entry name" value="Cyt_P450_CS"/>
</dbReference>
<protein>
    <recommendedName>
        <fullName evidence="5">G protein-coupled receptor GPR1/2/3 C-terminal domain-containing protein</fullName>
    </recommendedName>
</protein>
<dbReference type="Gene3D" id="1.10.630.10">
    <property type="entry name" value="Cytochrome P450"/>
    <property type="match status" value="1"/>
</dbReference>
<feature type="transmembrane region" description="Helical" evidence="4">
    <location>
        <begin position="163"/>
        <end position="185"/>
    </location>
</feature>
<feature type="region of interest" description="Disordered" evidence="3">
    <location>
        <begin position="412"/>
        <end position="444"/>
    </location>
</feature>
<evidence type="ECO:0000256" key="4">
    <source>
        <dbReference type="SAM" id="Phobius"/>
    </source>
</evidence>
<dbReference type="AlphaFoldDB" id="A0A421D960"/>
<dbReference type="GO" id="GO:0004497">
    <property type="term" value="F:monooxygenase activity"/>
    <property type="evidence" value="ECO:0007669"/>
    <property type="project" value="InterPro"/>
</dbReference>
<dbReference type="Gene3D" id="1.20.1070.10">
    <property type="entry name" value="Rhodopsin 7-helix transmembrane proteins"/>
    <property type="match status" value="1"/>
</dbReference>
<feature type="transmembrane region" description="Helical" evidence="4">
    <location>
        <begin position="46"/>
        <end position="69"/>
    </location>
</feature>
<evidence type="ECO:0000256" key="3">
    <source>
        <dbReference type="SAM" id="MobiDB-lite"/>
    </source>
</evidence>